<keyword evidence="2" id="KW-1185">Reference proteome</keyword>
<gene>
    <name evidence="1" type="ORF">FHR33_007145</name>
</gene>
<reference evidence="1 2" key="1">
    <citation type="submission" date="2020-08" db="EMBL/GenBank/DDBJ databases">
        <title>Sequencing the genomes of 1000 actinobacteria strains.</title>
        <authorList>
            <person name="Klenk H.-P."/>
        </authorList>
    </citation>
    <scope>NUCLEOTIDE SEQUENCE [LARGE SCALE GENOMIC DNA]</scope>
    <source>
        <strain evidence="1 2">DSM 44320</strain>
    </source>
</reference>
<proteinExistence type="predicted"/>
<organism evidence="1 2">
    <name type="scientific">Nonomuraea dietziae</name>
    <dbReference type="NCBI Taxonomy" id="65515"/>
    <lineage>
        <taxon>Bacteria</taxon>
        <taxon>Bacillati</taxon>
        <taxon>Actinomycetota</taxon>
        <taxon>Actinomycetes</taxon>
        <taxon>Streptosporangiales</taxon>
        <taxon>Streptosporangiaceae</taxon>
        <taxon>Nonomuraea</taxon>
    </lineage>
</organism>
<comment type="caution">
    <text evidence="1">The sequence shown here is derived from an EMBL/GenBank/DDBJ whole genome shotgun (WGS) entry which is preliminary data.</text>
</comment>
<evidence type="ECO:0000313" key="1">
    <source>
        <dbReference type="EMBL" id="MBB3731285.1"/>
    </source>
</evidence>
<dbReference type="EMBL" id="JACIBV010000001">
    <property type="protein sequence ID" value="MBB3731285.1"/>
    <property type="molecule type" value="Genomic_DNA"/>
</dbReference>
<dbReference type="AlphaFoldDB" id="A0A7W5VCV8"/>
<name>A0A7W5VCV8_9ACTN</name>
<evidence type="ECO:0000313" key="2">
    <source>
        <dbReference type="Proteomes" id="UP000579945"/>
    </source>
</evidence>
<sequence length="31" mass="3325">MNVAEWRPEVAELAPLQGVGDYLLGGVAKKL</sequence>
<protein>
    <submittedName>
        <fullName evidence="1">Uncharacterized protein</fullName>
    </submittedName>
</protein>
<accession>A0A7W5VCV8</accession>
<dbReference type="Proteomes" id="UP000579945">
    <property type="component" value="Unassembled WGS sequence"/>
</dbReference>